<protein>
    <submittedName>
        <fullName evidence="1">Uncharacterized protein</fullName>
    </submittedName>
</protein>
<sequence length="75" mass="8723">MSRPDWKLVTELIEQWGLNTCEASDLSHTMEVLSKLYRDVDLVATHTKIRAELLHMCGSEIQGLWDRMHKGRDKV</sequence>
<dbReference type="EMBL" id="LAZR01009213">
    <property type="protein sequence ID" value="KKM73983.1"/>
    <property type="molecule type" value="Genomic_DNA"/>
</dbReference>
<comment type="caution">
    <text evidence="1">The sequence shown here is derived from an EMBL/GenBank/DDBJ whole genome shotgun (WGS) entry which is preliminary data.</text>
</comment>
<name>A0A0F9JWA4_9ZZZZ</name>
<proteinExistence type="predicted"/>
<dbReference type="AlphaFoldDB" id="A0A0F9JWA4"/>
<evidence type="ECO:0000313" key="1">
    <source>
        <dbReference type="EMBL" id="KKM73983.1"/>
    </source>
</evidence>
<organism evidence="1">
    <name type="scientific">marine sediment metagenome</name>
    <dbReference type="NCBI Taxonomy" id="412755"/>
    <lineage>
        <taxon>unclassified sequences</taxon>
        <taxon>metagenomes</taxon>
        <taxon>ecological metagenomes</taxon>
    </lineage>
</organism>
<reference evidence="1" key="1">
    <citation type="journal article" date="2015" name="Nature">
        <title>Complex archaea that bridge the gap between prokaryotes and eukaryotes.</title>
        <authorList>
            <person name="Spang A."/>
            <person name="Saw J.H."/>
            <person name="Jorgensen S.L."/>
            <person name="Zaremba-Niedzwiedzka K."/>
            <person name="Martijn J."/>
            <person name="Lind A.E."/>
            <person name="van Eijk R."/>
            <person name="Schleper C."/>
            <person name="Guy L."/>
            <person name="Ettema T.J."/>
        </authorList>
    </citation>
    <scope>NUCLEOTIDE SEQUENCE</scope>
</reference>
<accession>A0A0F9JWA4</accession>
<gene>
    <name evidence="1" type="ORF">LCGC14_1404910</name>
</gene>